<dbReference type="Proteomes" id="UP001430804">
    <property type="component" value="Unassembled WGS sequence"/>
</dbReference>
<dbReference type="EMBL" id="JAHWQX010000001">
    <property type="protein sequence ID" value="MBW3095906.1"/>
    <property type="molecule type" value="Genomic_DNA"/>
</dbReference>
<name>A0ABS6WIZ5_9HYPH</name>
<keyword evidence="1" id="KW-0472">Membrane</keyword>
<keyword evidence="3" id="KW-1185">Reference proteome</keyword>
<keyword evidence="1" id="KW-0812">Transmembrane</keyword>
<feature type="transmembrane region" description="Helical" evidence="1">
    <location>
        <begin position="16"/>
        <end position="35"/>
    </location>
</feature>
<comment type="caution">
    <text evidence="2">The sequence shown here is derived from an EMBL/GenBank/DDBJ whole genome shotgun (WGS) entry which is preliminary data.</text>
</comment>
<dbReference type="Pfam" id="PF05437">
    <property type="entry name" value="AzlD"/>
    <property type="match status" value="1"/>
</dbReference>
<sequence>MSAATADLAPALGPTFALSATHVWIILAAAVVTYVTRIGGNLLMSRFKTIPRRVDVALNAVPAAVITTLVAPSLVQYGTGEILTLAVATLIGLRLPMLGMFAIAWILLVALRNIGL</sequence>
<accession>A0ABS6WIZ5</accession>
<feature type="transmembrane region" description="Helical" evidence="1">
    <location>
        <begin position="82"/>
        <end position="111"/>
    </location>
</feature>
<organism evidence="2 3">
    <name type="scientific">Pseudohoeflea coraliihabitans</name>
    <dbReference type="NCBI Taxonomy" id="2860393"/>
    <lineage>
        <taxon>Bacteria</taxon>
        <taxon>Pseudomonadati</taxon>
        <taxon>Pseudomonadota</taxon>
        <taxon>Alphaproteobacteria</taxon>
        <taxon>Hyphomicrobiales</taxon>
        <taxon>Rhizobiaceae</taxon>
        <taxon>Pseudohoeflea</taxon>
    </lineage>
</organism>
<evidence type="ECO:0000313" key="2">
    <source>
        <dbReference type="EMBL" id="MBW3095906.1"/>
    </source>
</evidence>
<keyword evidence="1" id="KW-1133">Transmembrane helix</keyword>
<evidence type="ECO:0000313" key="3">
    <source>
        <dbReference type="Proteomes" id="UP001430804"/>
    </source>
</evidence>
<proteinExistence type="predicted"/>
<gene>
    <name evidence="2" type="ORF">KY465_01290</name>
</gene>
<feature type="transmembrane region" description="Helical" evidence="1">
    <location>
        <begin position="56"/>
        <end position="76"/>
    </location>
</feature>
<evidence type="ECO:0000256" key="1">
    <source>
        <dbReference type="SAM" id="Phobius"/>
    </source>
</evidence>
<protein>
    <submittedName>
        <fullName evidence="2">AzlD domain-containing protein</fullName>
    </submittedName>
</protein>
<reference evidence="2" key="1">
    <citation type="submission" date="2021-07" db="EMBL/GenBank/DDBJ databases">
        <title>Pseudohoeflea marina sp. nov. a polyhydroxyalcanoate-producing bacterium.</title>
        <authorList>
            <person name="Zheng W."/>
            <person name="Yu S."/>
            <person name="Huang Y."/>
        </authorList>
    </citation>
    <scope>NUCLEOTIDE SEQUENCE</scope>
    <source>
        <strain evidence="2">DP4N28-3</strain>
    </source>
</reference>
<dbReference type="RefSeq" id="WP_219157647.1">
    <property type="nucleotide sequence ID" value="NZ_JAHWQX010000001.1"/>
</dbReference>
<dbReference type="InterPro" id="IPR008407">
    <property type="entry name" value="Brnchd-chn_aa_trnsp_AzlD"/>
</dbReference>